<gene>
    <name evidence="2" type="primary">LOC142162214</name>
</gene>
<evidence type="ECO:0000313" key="2">
    <source>
        <dbReference type="RefSeq" id="XP_075074638.1"/>
    </source>
</evidence>
<proteinExistence type="predicted"/>
<evidence type="ECO:0000313" key="1">
    <source>
        <dbReference type="Proteomes" id="UP000790787"/>
    </source>
</evidence>
<organism evidence="1 2">
    <name type="scientific">Nicotiana tabacum</name>
    <name type="common">Common tobacco</name>
    <dbReference type="NCBI Taxonomy" id="4097"/>
    <lineage>
        <taxon>Eukaryota</taxon>
        <taxon>Viridiplantae</taxon>
        <taxon>Streptophyta</taxon>
        <taxon>Embryophyta</taxon>
        <taxon>Tracheophyta</taxon>
        <taxon>Spermatophyta</taxon>
        <taxon>Magnoliopsida</taxon>
        <taxon>eudicotyledons</taxon>
        <taxon>Gunneridae</taxon>
        <taxon>Pentapetalae</taxon>
        <taxon>asterids</taxon>
        <taxon>lamiids</taxon>
        <taxon>Solanales</taxon>
        <taxon>Solanaceae</taxon>
        <taxon>Nicotianoideae</taxon>
        <taxon>Nicotianeae</taxon>
        <taxon>Nicotiana</taxon>
    </lineage>
</organism>
<accession>A0AC58RPI0</accession>
<name>A0AC58RPI0_TOBAC</name>
<reference evidence="1" key="1">
    <citation type="journal article" date="2014" name="Nat. Commun.">
        <title>The tobacco genome sequence and its comparison with those of tomato and potato.</title>
        <authorList>
            <person name="Sierro N."/>
            <person name="Battey J.N."/>
            <person name="Ouadi S."/>
            <person name="Bakaher N."/>
            <person name="Bovet L."/>
            <person name="Willig A."/>
            <person name="Goepfert S."/>
            <person name="Peitsch M.C."/>
            <person name="Ivanov N.V."/>
        </authorList>
    </citation>
    <scope>NUCLEOTIDE SEQUENCE [LARGE SCALE GENOMIC DNA]</scope>
</reference>
<keyword evidence="1" id="KW-1185">Reference proteome</keyword>
<protein>
    <submittedName>
        <fullName evidence="2">Uncharacterized protein LOC142162214</fullName>
    </submittedName>
</protein>
<dbReference type="RefSeq" id="XP_075074638.1">
    <property type="nucleotide sequence ID" value="XM_075218537.1"/>
</dbReference>
<dbReference type="Proteomes" id="UP000790787">
    <property type="component" value="Chromosome 7"/>
</dbReference>
<sequence>MKQFVDQRRTEREFQVGDMVYLKLQPYRQTFIALKKNLKLSSKYYGLFQVISRIGQVAYKLLLPPDSKVHPAQLIQRGNIVAVKVLVQWSNLPPKDASWEDYDFLKKKFSGFDANP</sequence>
<reference evidence="2" key="2">
    <citation type="submission" date="2025-08" db="UniProtKB">
        <authorList>
            <consortium name="RefSeq"/>
        </authorList>
    </citation>
    <scope>IDENTIFICATION</scope>
    <source>
        <tissue evidence="2">Leaf</tissue>
    </source>
</reference>